<dbReference type="KEGG" id="sbw:TGUWTKB_2170"/>
<keyword evidence="4 16" id="KW-0132">Cell division</keyword>
<dbReference type="EC" id="2.4.99.28" evidence="16"/>
<feature type="transmembrane region" description="Helical" evidence="16">
    <location>
        <begin position="282"/>
        <end position="302"/>
    </location>
</feature>
<organism evidence="17 18">
    <name type="scientific">Candidatus Tachikawaea gelatinosa</name>
    <dbReference type="NCBI Taxonomy" id="1410383"/>
    <lineage>
        <taxon>Bacteria</taxon>
        <taxon>Pseudomonadati</taxon>
        <taxon>Pseudomonadota</taxon>
        <taxon>Gammaproteobacteria</taxon>
        <taxon>Enterobacterales</taxon>
        <taxon>Enterobacteriaceae</taxon>
        <taxon>Candidatus Tachikawaea</taxon>
    </lineage>
</organism>
<evidence type="ECO:0000256" key="2">
    <source>
        <dbReference type="ARBA" id="ARBA00004752"/>
    </source>
</evidence>
<keyword evidence="6 16" id="KW-0808">Transferase</keyword>
<evidence type="ECO:0000256" key="9">
    <source>
        <dbReference type="ARBA" id="ARBA00022984"/>
    </source>
</evidence>
<evidence type="ECO:0000313" key="18">
    <source>
        <dbReference type="Proteomes" id="UP000031627"/>
    </source>
</evidence>
<dbReference type="Proteomes" id="UP000031627">
    <property type="component" value="Chromosome"/>
</dbReference>
<dbReference type="GO" id="GO:0008955">
    <property type="term" value="F:peptidoglycan glycosyltransferase activity"/>
    <property type="evidence" value="ECO:0007669"/>
    <property type="project" value="UniProtKB-UniRule"/>
</dbReference>
<dbReference type="UniPathway" id="UPA00219"/>
<evidence type="ECO:0000256" key="11">
    <source>
        <dbReference type="ARBA" id="ARBA00023136"/>
    </source>
</evidence>
<feature type="transmembrane region" description="Helical" evidence="16">
    <location>
        <begin position="173"/>
        <end position="190"/>
    </location>
</feature>
<keyword evidence="5 16" id="KW-0328">Glycosyltransferase</keyword>
<dbReference type="EMBL" id="AP014521">
    <property type="protein sequence ID" value="BAP58461.1"/>
    <property type="molecule type" value="Genomic_DNA"/>
</dbReference>
<dbReference type="GO" id="GO:0043093">
    <property type="term" value="P:FtsZ-dependent cytokinesis"/>
    <property type="evidence" value="ECO:0007669"/>
    <property type="project" value="UniProtKB-UniRule"/>
</dbReference>
<evidence type="ECO:0000256" key="10">
    <source>
        <dbReference type="ARBA" id="ARBA00022989"/>
    </source>
</evidence>
<evidence type="ECO:0000256" key="12">
    <source>
        <dbReference type="ARBA" id="ARBA00023306"/>
    </source>
</evidence>
<comment type="similarity">
    <text evidence="14 16">Belongs to the SEDS family. FtsW subfamily.</text>
</comment>
<keyword evidence="8 16" id="KW-0133">Cell shape</keyword>
<feature type="transmembrane region" description="Helical" evidence="16">
    <location>
        <begin position="63"/>
        <end position="82"/>
    </location>
</feature>
<dbReference type="OrthoDB" id="9768187at2"/>
<dbReference type="InterPro" id="IPR018365">
    <property type="entry name" value="Cell_cycle_FtsW-rel_CS"/>
</dbReference>
<dbReference type="AlphaFoldDB" id="A0A090BWE4"/>
<comment type="function">
    <text evidence="16">Peptidoglycan polymerase that is essential for cell division.</text>
</comment>
<keyword evidence="7 16" id="KW-0812">Transmembrane</keyword>
<evidence type="ECO:0000256" key="7">
    <source>
        <dbReference type="ARBA" id="ARBA00022692"/>
    </source>
</evidence>
<dbReference type="InterPro" id="IPR013437">
    <property type="entry name" value="FtsW"/>
</dbReference>
<dbReference type="InterPro" id="IPR001182">
    <property type="entry name" value="FtsW/RodA"/>
</dbReference>
<dbReference type="PANTHER" id="PTHR30474:SF2">
    <property type="entry name" value="PEPTIDOGLYCAN GLYCOSYLTRANSFERASE FTSW-RELATED"/>
    <property type="match status" value="1"/>
</dbReference>
<feature type="transmembrane region" description="Helical" evidence="16">
    <location>
        <begin position="21"/>
        <end position="43"/>
    </location>
</feature>
<evidence type="ECO:0000256" key="16">
    <source>
        <dbReference type="HAMAP-Rule" id="MF_00913"/>
    </source>
</evidence>
<proteinExistence type="inferred from homology"/>
<accession>A0A090BWE4</accession>
<feature type="transmembrane region" description="Helical" evidence="16">
    <location>
        <begin position="119"/>
        <end position="138"/>
    </location>
</feature>
<dbReference type="NCBIfam" id="TIGR02614">
    <property type="entry name" value="ftsW"/>
    <property type="match status" value="1"/>
</dbReference>
<gene>
    <name evidence="16 17" type="primary">ftsW</name>
    <name evidence="17" type="ORF">TGUWTKB_2170</name>
</gene>
<feature type="transmembrane region" description="Helical" evidence="16">
    <location>
        <begin position="89"/>
        <end position="107"/>
    </location>
</feature>
<dbReference type="RefSeq" id="WP_041062688.1">
    <property type="nucleotide sequence ID" value="NZ_AP014521.1"/>
</dbReference>
<keyword evidence="10 16" id="KW-1133">Transmembrane helix</keyword>
<evidence type="ECO:0000256" key="4">
    <source>
        <dbReference type="ARBA" id="ARBA00022618"/>
    </source>
</evidence>
<dbReference type="PROSITE" id="PS00428">
    <property type="entry name" value="FTSW_RODA_SPOVE"/>
    <property type="match status" value="1"/>
</dbReference>
<evidence type="ECO:0000256" key="1">
    <source>
        <dbReference type="ARBA" id="ARBA00004651"/>
    </source>
</evidence>
<evidence type="ECO:0000256" key="5">
    <source>
        <dbReference type="ARBA" id="ARBA00022676"/>
    </source>
</evidence>
<evidence type="ECO:0000256" key="15">
    <source>
        <dbReference type="ARBA" id="ARBA00049902"/>
    </source>
</evidence>
<keyword evidence="13 16" id="KW-0961">Cell wall biogenesis/degradation</keyword>
<dbReference type="GO" id="GO:0071555">
    <property type="term" value="P:cell wall organization"/>
    <property type="evidence" value="ECO:0007669"/>
    <property type="project" value="UniProtKB-KW"/>
</dbReference>
<dbReference type="PANTHER" id="PTHR30474">
    <property type="entry name" value="CELL CYCLE PROTEIN"/>
    <property type="match status" value="1"/>
</dbReference>
<dbReference type="GO" id="GO:0008360">
    <property type="term" value="P:regulation of cell shape"/>
    <property type="evidence" value="ECO:0007669"/>
    <property type="project" value="UniProtKB-KW"/>
</dbReference>
<feature type="transmembrane region" description="Helical" evidence="16">
    <location>
        <begin position="347"/>
        <end position="370"/>
    </location>
</feature>
<keyword evidence="16" id="KW-0997">Cell inner membrane</keyword>
<comment type="subcellular location">
    <subcellularLocation>
        <location evidence="16">Cell inner membrane</location>
        <topology evidence="16">Multi-pass membrane protein</topology>
    </subcellularLocation>
    <subcellularLocation>
        <location evidence="1">Cell membrane</location>
        <topology evidence="1">Multi-pass membrane protein</topology>
    </subcellularLocation>
    <text evidence="16">Localizes to the division septum.</text>
</comment>
<feature type="transmembrane region" description="Helical" evidence="16">
    <location>
        <begin position="150"/>
        <end position="167"/>
    </location>
</feature>
<comment type="catalytic activity">
    <reaction evidence="15 16">
        <text>[GlcNAc-(1-&gt;4)-Mur2Ac(oyl-L-Ala-gamma-D-Glu-L-Lys-D-Ala-D-Ala)](n)-di-trans,octa-cis-undecaprenyl diphosphate + beta-D-GlcNAc-(1-&gt;4)-Mur2Ac(oyl-L-Ala-gamma-D-Glu-L-Lys-D-Ala-D-Ala)-di-trans,octa-cis-undecaprenyl diphosphate = [GlcNAc-(1-&gt;4)-Mur2Ac(oyl-L-Ala-gamma-D-Glu-L-Lys-D-Ala-D-Ala)](n+1)-di-trans,octa-cis-undecaprenyl diphosphate + di-trans,octa-cis-undecaprenyl diphosphate + H(+)</text>
        <dbReference type="Rhea" id="RHEA:23708"/>
        <dbReference type="Rhea" id="RHEA-COMP:9602"/>
        <dbReference type="Rhea" id="RHEA-COMP:9603"/>
        <dbReference type="ChEBI" id="CHEBI:15378"/>
        <dbReference type="ChEBI" id="CHEBI:58405"/>
        <dbReference type="ChEBI" id="CHEBI:60033"/>
        <dbReference type="ChEBI" id="CHEBI:78435"/>
        <dbReference type="EC" id="2.4.99.28"/>
    </reaction>
</comment>
<feature type="transmembrane region" description="Helical" evidence="16">
    <location>
        <begin position="197"/>
        <end position="217"/>
    </location>
</feature>
<name>A0A090BWE4_9ENTR</name>
<protein>
    <recommendedName>
        <fullName evidence="16">Probable peptidoglycan glycosyltransferase FtsW</fullName>
        <shortName evidence="16">PGT</shortName>
        <ecNumber evidence="16">2.4.99.28</ecNumber>
    </recommendedName>
    <alternativeName>
        <fullName evidence="16">Cell division protein FtsW</fullName>
    </alternativeName>
    <alternativeName>
        <fullName evidence="16">Cell wall polymerase</fullName>
    </alternativeName>
    <alternativeName>
        <fullName evidence="16">Peptidoglycan polymerase</fullName>
        <shortName evidence="16">PG polymerase</shortName>
    </alternativeName>
</protein>
<evidence type="ECO:0000256" key="14">
    <source>
        <dbReference type="ARBA" id="ARBA00038053"/>
    </source>
</evidence>
<evidence type="ECO:0000256" key="6">
    <source>
        <dbReference type="ARBA" id="ARBA00022679"/>
    </source>
</evidence>
<reference evidence="17 18" key="2">
    <citation type="journal article" date="2014" name="Curr. Biol.">
        <title>Symbiont-Supplemented Maternal Investment Underpinning Host's Ecological Adaptation.</title>
        <authorList>
            <person name="Kaiwa N."/>
            <person name="Hosokawa T."/>
            <person name="Nikoh N."/>
            <person name="Tanahashi M."/>
            <person name="Moriyama M."/>
            <person name="Meng X.Y."/>
            <person name="Maeda T."/>
            <person name="Yamaguchi K."/>
            <person name="Shigenobu S."/>
            <person name="Ito M."/>
            <person name="Fukatsu T."/>
        </authorList>
    </citation>
    <scope>NUCLEOTIDE SEQUENCE [LARGE SCALE GENOMIC DNA]</scope>
    <source>
        <strain evidence="17 18">UwTKB</strain>
    </source>
</reference>
<keyword evidence="18" id="KW-1185">Reference proteome</keyword>
<reference evidence="18" key="1">
    <citation type="submission" date="2013-11" db="EMBL/GenBank/DDBJ databases">
        <title>Symbiont-containing voluminous jelly as an extraordinary maternal gift for overwintering insect nymphs.</title>
        <authorList>
            <person name="Kaiwa N."/>
            <person name="Hosokawa T."/>
            <person name="Nikoh N."/>
            <person name="Meng X.Y."/>
            <person name="Tanahashi M."/>
            <person name="Moriyama M."/>
            <person name="Maeda T."/>
            <person name="Yamaguchi K."/>
            <person name="Shigenobu S."/>
            <person name="Ito M."/>
            <person name="Fukatsu T."/>
        </authorList>
    </citation>
    <scope>NUCLEOTIDE SEQUENCE [LARGE SCALE GENOMIC DNA]</scope>
    <source>
        <strain evidence="18">UwTKB</strain>
    </source>
</reference>
<evidence type="ECO:0000256" key="13">
    <source>
        <dbReference type="ARBA" id="ARBA00023316"/>
    </source>
</evidence>
<dbReference type="GO" id="GO:0009252">
    <property type="term" value="P:peptidoglycan biosynthetic process"/>
    <property type="evidence" value="ECO:0007669"/>
    <property type="project" value="UniProtKB-UniRule"/>
</dbReference>
<dbReference type="HAMAP" id="MF_00913">
    <property type="entry name" value="PGT_FtsW_proteobact"/>
    <property type="match status" value="1"/>
</dbReference>
<comment type="pathway">
    <text evidence="2 16">Cell wall biogenesis; peptidoglycan biosynthesis.</text>
</comment>
<keyword evidence="9 16" id="KW-0573">Peptidoglycan synthesis</keyword>
<dbReference type="GO" id="GO:0032153">
    <property type="term" value="C:cell division site"/>
    <property type="evidence" value="ECO:0007669"/>
    <property type="project" value="UniProtKB-UniRule"/>
</dbReference>
<keyword evidence="3 16" id="KW-1003">Cell membrane</keyword>
<keyword evidence="12 16" id="KW-0131">Cell cycle</keyword>
<evidence type="ECO:0000313" key="17">
    <source>
        <dbReference type="EMBL" id="BAP58461.1"/>
    </source>
</evidence>
<sequence>MTISKKKIFKKKLNYIAPYDKTLVWLMILTLSIGFIMITSSSLYVGEHFLYDPFYFAKRNACYLFLVFFLSFFILRIPMIFWQKQSKKLLIISVFFLVFLLNKKNSIHGIHRWISIGSLHFQPAELLKLSFFCYLASYLSRKIKKINNSFWDFLKPFIVVSILSVLLLLEPDLGTVIVILTTTFLMLYLAGSQIKQLFIVFCISIIFIIILIVTKPYRLHRILSFFNPWKDPLHYGYQLTQSLMALGRGHYWGTGLGNSIQKIFYLPEPHTDFIFSIIGEELGFFGVLIILYLLFSIIFKAFSIGFDALEKKVYFSGFLAYSIGLWLSMQVLINAGTSLGILPTKGLTLPFISYGGSSLIINAISIFLLLRIDYENFLLRSQAFIYEIIDE</sequence>
<dbReference type="HOGENOM" id="CLU_029243_1_1_6"/>
<feature type="transmembrane region" description="Helical" evidence="16">
    <location>
        <begin position="314"/>
        <end position="335"/>
    </location>
</feature>
<dbReference type="STRING" id="1410383.TGUWTKB_2170"/>
<evidence type="ECO:0000256" key="3">
    <source>
        <dbReference type="ARBA" id="ARBA00022475"/>
    </source>
</evidence>
<evidence type="ECO:0000256" key="8">
    <source>
        <dbReference type="ARBA" id="ARBA00022960"/>
    </source>
</evidence>
<keyword evidence="11 16" id="KW-0472">Membrane</keyword>
<dbReference type="GO" id="GO:0005886">
    <property type="term" value="C:plasma membrane"/>
    <property type="evidence" value="ECO:0007669"/>
    <property type="project" value="UniProtKB-SubCell"/>
</dbReference>
<dbReference type="GO" id="GO:0015648">
    <property type="term" value="F:lipid-linked peptidoglycan transporter activity"/>
    <property type="evidence" value="ECO:0007669"/>
    <property type="project" value="TreeGrafter"/>
</dbReference>
<dbReference type="Pfam" id="PF01098">
    <property type="entry name" value="FTSW_RODA_SPOVE"/>
    <property type="match status" value="1"/>
</dbReference>